<feature type="compositionally biased region" description="Gly residues" evidence="5">
    <location>
        <begin position="822"/>
        <end position="839"/>
    </location>
</feature>
<dbReference type="PANTHER" id="PTHR11125:SF7">
    <property type="entry name" value="TRANSCRIPTION ELONGATION FACTOR SPT5"/>
    <property type="match status" value="1"/>
</dbReference>
<comment type="similarity">
    <text evidence="2">Belongs to the SPT5 family.</text>
</comment>
<dbReference type="CDD" id="cd06081">
    <property type="entry name" value="KOW_Spt5_1"/>
    <property type="match status" value="1"/>
</dbReference>
<evidence type="ECO:0000313" key="9">
    <source>
        <dbReference type="Proteomes" id="UP000557509"/>
    </source>
</evidence>
<dbReference type="InterPro" id="IPR014722">
    <property type="entry name" value="Rib_uL2_dom2"/>
</dbReference>
<dbReference type="SMR" id="A0A7J6K5T5"/>
<feature type="transmembrane region" description="Helical" evidence="6">
    <location>
        <begin position="15"/>
        <end position="35"/>
    </location>
</feature>
<dbReference type="InterPro" id="IPR005100">
    <property type="entry name" value="NGN-domain"/>
</dbReference>
<dbReference type="Proteomes" id="UP000557509">
    <property type="component" value="Unassembled WGS sequence"/>
</dbReference>
<evidence type="ECO:0000313" key="8">
    <source>
        <dbReference type="EMBL" id="KAF4641886.1"/>
    </source>
</evidence>
<dbReference type="InterPro" id="IPR039659">
    <property type="entry name" value="SPT5"/>
</dbReference>
<feature type="compositionally biased region" description="Basic and acidic residues" evidence="5">
    <location>
        <begin position="114"/>
        <end position="125"/>
    </location>
</feature>
<feature type="region of interest" description="Disordered" evidence="5">
    <location>
        <begin position="821"/>
        <end position="841"/>
    </location>
</feature>
<keyword evidence="3" id="KW-0804">Transcription</keyword>
<feature type="compositionally biased region" description="Acidic residues" evidence="5">
    <location>
        <begin position="210"/>
        <end position="222"/>
    </location>
</feature>
<keyword evidence="6" id="KW-0812">Transmembrane</keyword>
<feature type="compositionally biased region" description="Acidic residues" evidence="5">
    <location>
        <begin position="141"/>
        <end position="153"/>
    </location>
</feature>
<dbReference type="GO" id="GO:0003729">
    <property type="term" value="F:mRNA binding"/>
    <property type="evidence" value="ECO:0007669"/>
    <property type="project" value="TreeGrafter"/>
</dbReference>
<feature type="domain" description="KOW" evidence="7">
    <location>
        <begin position="844"/>
        <end position="871"/>
    </location>
</feature>
<feature type="compositionally biased region" description="Basic residues" evidence="5">
    <location>
        <begin position="101"/>
        <end position="113"/>
    </location>
</feature>
<dbReference type="InterPro" id="IPR036735">
    <property type="entry name" value="NGN_dom_sf"/>
</dbReference>
<dbReference type="SMART" id="SM00739">
    <property type="entry name" value="KOW"/>
    <property type="match status" value="4"/>
</dbReference>
<dbReference type="VEuPathDB" id="ToxoDB:TGME49_233000"/>
<evidence type="ECO:0000256" key="6">
    <source>
        <dbReference type="SAM" id="Phobius"/>
    </source>
</evidence>
<comment type="caution">
    <text evidence="8">The sequence shown here is derived from an EMBL/GenBank/DDBJ whole genome shotgun (WGS) entry which is preliminary data.</text>
</comment>
<evidence type="ECO:0000256" key="2">
    <source>
        <dbReference type="ARBA" id="ARBA00006956"/>
    </source>
</evidence>
<accession>A0A7J6K5T5</accession>
<keyword evidence="9" id="KW-1185">Reference proteome</keyword>
<dbReference type="GO" id="GO:0032784">
    <property type="term" value="P:regulation of DNA-templated transcription elongation"/>
    <property type="evidence" value="ECO:0007669"/>
    <property type="project" value="InterPro"/>
</dbReference>
<comment type="subcellular location">
    <subcellularLocation>
        <location evidence="1">Nucleus</location>
    </subcellularLocation>
</comment>
<feature type="domain" description="KOW" evidence="7">
    <location>
        <begin position="559"/>
        <end position="586"/>
    </location>
</feature>
<dbReference type="AlphaFoldDB" id="A0A7J6K5T5"/>
<feature type="region of interest" description="Disordered" evidence="5">
    <location>
        <begin position="165"/>
        <end position="233"/>
    </location>
</feature>
<feature type="compositionally biased region" description="Basic and acidic residues" evidence="5">
    <location>
        <begin position="174"/>
        <end position="186"/>
    </location>
</feature>
<proteinExistence type="inferred from homology"/>
<keyword evidence="4" id="KW-0539">Nucleus</keyword>
<dbReference type="EMBL" id="JAAUHK010000194">
    <property type="protein sequence ID" value="KAF4641886.1"/>
    <property type="molecule type" value="Genomic_DNA"/>
</dbReference>
<protein>
    <submittedName>
        <fullName evidence="8">KOW motif domain-containing protein</fullName>
    </submittedName>
</protein>
<organism evidence="8 9">
    <name type="scientific">Toxoplasma gondii</name>
    <dbReference type="NCBI Taxonomy" id="5811"/>
    <lineage>
        <taxon>Eukaryota</taxon>
        <taxon>Sar</taxon>
        <taxon>Alveolata</taxon>
        <taxon>Apicomplexa</taxon>
        <taxon>Conoidasida</taxon>
        <taxon>Coccidia</taxon>
        <taxon>Eucoccidiorida</taxon>
        <taxon>Eimeriorina</taxon>
        <taxon>Sarcocystidae</taxon>
        <taxon>Toxoplasma</taxon>
    </lineage>
</organism>
<dbReference type="PANTHER" id="PTHR11125">
    <property type="entry name" value="SUPPRESSOR OF TY 5"/>
    <property type="match status" value="1"/>
</dbReference>
<dbReference type="CDD" id="cd09888">
    <property type="entry name" value="NGN_Euk"/>
    <property type="match status" value="1"/>
</dbReference>
<dbReference type="InterPro" id="IPR005824">
    <property type="entry name" value="KOW"/>
</dbReference>
<dbReference type="Pfam" id="PF23042">
    <property type="entry name" value="KOW1_SPT5"/>
    <property type="match status" value="1"/>
</dbReference>
<dbReference type="Gene3D" id="3.30.70.940">
    <property type="entry name" value="NusG, N-terminal domain"/>
    <property type="match status" value="1"/>
</dbReference>
<feature type="compositionally biased region" description="Acidic residues" evidence="5">
    <location>
        <begin position="74"/>
        <end position="83"/>
    </location>
</feature>
<feature type="domain" description="KOW" evidence="7">
    <location>
        <begin position="339"/>
        <end position="366"/>
    </location>
</feature>
<evidence type="ECO:0000256" key="4">
    <source>
        <dbReference type="ARBA" id="ARBA00023242"/>
    </source>
</evidence>
<name>A0A7J6K5T5_TOXGO</name>
<dbReference type="SUPFAM" id="SSF50104">
    <property type="entry name" value="Translation proteins SH3-like domain"/>
    <property type="match status" value="1"/>
</dbReference>
<evidence type="ECO:0000256" key="3">
    <source>
        <dbReference type="ARBA" id="ARBA00023163"/>
    </source>
</evidence>
<feature type="region of interest" description="Disordered" evidence="5">
    <location>
        <begin position="60"/>
        <end position="153"/>
    </location>
</feature>
<dbReference type="Gene3D" id="2.30.30.30">
    <property type="match status" value="1"/>
</dbReference>
<keyword evidence="6" id="KW-0472">Membrane</keyword>
<evidence type="ECO:0000256" key="1">
    <source>
        <dbReference type="ARBA" id="ARBA00004123"/>
    </source>
</evidence>
<reference evidence="8 9" key="1">
    <citation type="submission" date="2020-03" db="EMBL/GenBank/DDBJ databases">
        <title>Genome sequence of Toxoplasma gondii RH-88 strain.</title>
        <authorList>
            <person name="Lorenzi H.A."/>
            <person name="Venepally P."/>
            <person name="Rozenberg A."/>
            <person name="Sibley D."/>
        </authorList>
    </citation>
    <scope>NUCLEOTIDE SEQUENCE [LARGE SCALE GENOMIC DNA]</scope>
    <source>
        <strain evidence="8 9">RH-88</strain>
    </source>
</reference>
<dbReference type="GO" id="GO:0032044">
    <property type="term" value="C:DSIF complex"/>
    <property type="evidence" value="ECO:0007669"/>
    <property type="project" value="TreeGrafter"/>
</dbReference>
<dbReference type="GO" id="GO:0006368">
    <property type="term" value="P:transcription elongation by RNA polymerase II"/>
    <property type="evidence" value="ECO:0007669"/>
    <property type="project" value="TreeGrafter"/>
</dbReference>
<sequence length="1179" mass="127327">MQASPPSVSLHASPLVFLLPCFFRFFGATLLPLLAPPEIRFLVSRIPTLWISGIVANAAMSDTEDRQASREASEAEDAEENEEAFSGSDSSSSEEDEGERRRSKKSKKSSKRRSSTERRSRSRDGGRRKKRRAVNAFLDVEAQEGDDEEEEDNDDLFDYSEEAAQAARLAAQATERRVGSREDRAQQRRGGASHLESAIDSLTRRYQDQTFEEGEEEDDLDADGFALEDPNENNLLPDITDPKLWMVKLNKTGVEREVCISILNKSFQMQEKGKDCEIYSCYASDDLKGYVYVEAFSQYAIKEALQGLRLIRTYGEIKMVPLEEMTAVFNSVRSRAPYIPQRNDFVRVKRGLYANDIAQIHQVEEQGMVVTVRLIPRLDLNALLDREKRGDFSRKSDMATLKQMGGVRAQKRFFDRDEVDARGGQVEQGILPGTVRFAGMTFEESGYLLRRMAVRHLLVGSAAAPSLAEVTEFVQQGKDEDDLHEIRRPLSSFLKRQRSAYRLGERVRVIGGELQGMRGKIGERRQEPEDDDEEESVEVIFDDRKLGPVMLKASHVVKDLQLGENVRAVGGVNAGHSGLITSIDLAKQTATVFSPAAGLEFTCGLESLTVAPDAGLGEEGLSSVRGFHLGDFVELTSGEKGVLVFIDKNESSIRILLPSNSALCATAAQLASKRSTDLLTTLDESRVTVEKGATVVITKTQEAAPSLAAGAAGSFVGSTLGNLLGIPTTAAAGLGAQGPQGPGGAGTGGLGLKGAHAKVLHVCRDRLFLKVMGRSENGGIIAVDAKHVRVSGHDFRSPGFPQDAFTRNAHSQLARAQRGRGALRGGLGSWGPATRGGRGGMHRNPYLGKLVKIMRGRYRGLMATVRRVEQSELHVLLQMKEKELKIPKSDAQLIESSREYQSFVGGMAAPPPSSLGSGMDSLSTPLAGVSAGAQGGVSASTSLESARGASSYLLGPSGASLSSSAHGRTLTPVSSSAAFMPPSLASGDLKGDRTACFFDARAQGESVRRGSVASSMKIDDLDFDGHLLTPREDDAASNSSMSMSVANASTVGGCAQTPDWCCPGVEVCVIAGTGGYRGKIGAIGQILPQDDHLLCHVYIGEEDLIAIAAESLTPVIPEQPDPNKRVMILDRDCSEFGKTGIWVQAISPTCAVIRTQNAGEVMCNPRLLVNFNPPPEEDE</sequence>
<dbReference type="InterPro" id="IPR041973">
    <property type="entry name" value="KOW_Spt5_1"/>
</dbReference>
<dbReference type="Pfam" id="PF03439">
    <property type="entry name" value="Spt5-NGN"/>
    <property type="match status" value="1"/>
</dbReference>
<evidence type="ECO:0000256" key="5">
    <source>
        <dbReference type="SAM" id="MobiDB-lite"/>
    </source>
</evidence>
<evidence type="ECO:0000259" key="7">
    <source>
        <dbReference type="SMART" id="SM00739"/>
    </source>
</evidence>
<feature type="domain" description="KOW" evidence="7">
    <location>
        <begin position="500"/>
        <end position="527"/>
    </location>
</feature>
<gene>
    <name evidence="8" type="ORF">TGRH88_076980</name>
</gene>
<dbReference type="GO" id="GO:0006357">
    <property type="term" value="P:regulation of transcription by RNA polymerase II"/>
    <property type="evidence" value="ECO:0007669"/>
    <property type="project" value="InterPro"/>
</dbReference>
<dbReference type="InterPro" id="IPR008991">
    <property type="entry name" value="Translation_prot_SH3-like_sf"/>
</dbReference>
<dbReference type="InterPro" id="IPR039385">
    <property type="entry name" value="NGN_Euk"/>
</dbReference>
<keyword evidence="6" id="KW-1133">Transmembrane helix</keyword>
<feature type="compositionally biased region" description="Basic and acidic residues" evidence="5">
    <location>
        <begin position="63"/>
        <end position="73"/>
    </location>
</feature>